<keyword evidence="1" id="KW-0472">Membrane</keyword>
<reference evidence="2 3" key="1">
    <citation type="submission" date="2015-01" db="EMBL/GenBank/DDBJ databases">
        <title>Draft genome sequence of Pedobacter sp. NL19 isolated from sludge of an effluent treatment pond in an abandoned uranium mine.</title>
        <authorList>
            <person name="Santos T."/>
            <person name="Caetano T."/>
            <person name="Covas C."/>
            <person name="Cruz A."/>
            <person name="Mendo S."/>
        </authorList>
    </citation>
    <scope>NUCLEOTIDE SEQUENCE [LARGE SCALE GENOMIC DNA]</scope>
    <source>
        <strain evidence="2 3">NL19</strain>
    </source>
</reference>
<name>A0A0D0GFL3_9SPHI</name>
<evidence type="ECO:0000313" key="2">
    <source>
        <dbReference type="EMBL" id="KIO76097.1"/>
    </source>
</evidence>
<dbReference type="EMBL" id="JXRA01000075">
    <property type="protein sequence ID" value="KIO76097.1"/>
    <property type="molecule type" value="Genomic_DNA"/>
</dbReference>
<accession>A0A0D0GFL3</accession>
<gene>
    <name evidence="2" type="ORF">TH53_17360</name>
</gene>
<dbReference type="AlphaFoldDB" id="A0A0D0GFL3"/>
<comment type="caution">
    <text evidence="2">The sequence shown here is derived from an EMBL/GenBank/DDBJ whole genome shotgun (WGS) entry which is preliminary data.</text>
</comment>
<sequence length="111" mass="12743">MIIYNKTWLANLIIQDQMNKSVIAGDLPKEEFKNIERTYPVGFYSPNIFVRTGLFVLTCIIALFGGCLLSYIFWDTGMVDSGGWILFLGLISYIALEIVVKKKEPFQIRNR</sequence>
<dbReference type="STRING" id="1503925.TH53_17360"/>
<proteinExistence type="predicted"/>
<keyword evidence="1" id="KW-1133">Transmembrane helix</keyword>
<feature type="transmembrane region" description="Helical" evidence="1">
    <location>
        <begin position="81"/>
        <end position="100"/>
    </location>
</feature>
<dbReference type="OrthoDB" id="660047at2"/>
<dbReference type="RefSeq" id="WP_041883676.1">
    <property type="nucleotide sequence ID" value="NZ_JXRA01000075.1"/>
</dbReference>
<evidence type="ECO:0000256" key="1">
    <source>
        <dbReference type="SAM" id="Phobius"/>
    </source>
</evidence>
<evidence type="ECO:0000313" key="3">
    <source>
        <dbReference type="Proteomes" id="UP000032049"/>
    </source>
</evidence>
<protein>
    <submittedName>
        <fullName evidence="2">Uncharacterized protein</fullName>
    </submittedName>
</protein>
<keyword evidence="3" id="KW-1185">Reference proteome</keyword>
<dbReference type="Proteomes" id="UP000032049">
    <property type="component" value="Unassembled WGS sequence"/>
</dbReference>
<organism evidence="2 3">
    <name type="scientific">Pedobacter lusitanus</name>
    <dbReference type="NCBI Taxonomy" id="1503925"/>
    <lineage>
        <taxon>Bacteria</taxon>
        <taxon>Pseudomonadati</taxon>
        <taxon>Bacteroidota</taxon>
        <taxon>Sphingobacteriia</taxon>
        <taxon>Sphingobacteriales</taxon>
        <taxon>Sphingobacteriaceae</taxon>
        <taxon>Pedobacter</taxon>
    </lineage>
</organism>
<keyword evidence="1" id="KW-0812">Transmembrane</keyword>
<feature type="transmembrane region" description="Helical" evidence="1">
    <location>
        <begin position="54"/>
        <end position="74"/>
    </location>
</feature>